<evidence type="ECO:0000313" key="2">
    <source>
        <dbReference type="EMBL" id="CAF1153069.1"/>
    </source>
</evidence>
<dbReference type="Proteomes" id="UP000663874">
    <property type="component" value="Unassembled WGS sequence"/>
</dbReference>
<dbReference type="Proteomes" id="UP000663864">
    <property type="component" value="Unassembled WGS sequence"/>
</dbReference>
<evidence type="ECO:0000313" key="7">
    <source>
        <dbReference type="EMBL" id="CAF3550677.1"/>
    </source>
</evidence>
<dbReference type="Proteomes" id="UP000663836">
    <property type="component" value="Unassembled WGS sequence"/>
</dbReference>
<protein>
    <recommendedName>
        <fullName evidence="12">Transmembrane protein</fullName>
    </recommendedName>
</protein>
<dbReference type="Proteomes" id="UP000663889">
    <property type="component" value="Unassembled WGS sequence"/>
</dbReference>
<evidence type="ECO:0008006" key="12">
    <source>
        <dbReference type="Google" id="ProtNLM"/>
    </source>
</evidence>
<feature type="transmembrane region" description="Helical" evidence="1">
    <location>
        <begin position="74"/>
        <end position="97"/>
    </location>
</feature>
<proteinExistence type="predicted"/>
<dbReference type="Pfam" id="PF10269">
    <property type="entry name" value="Tmemb_185A"/>
    <property type="match status" value="1"/>
</dbReference>
<evidence type="ECO:0000313" key="6">
    <source>
        <dbReference type="EMBL" id="CAF1640674.1"/>
    </source>
</evidence>
<sequence length="137" mass="16532">MTDGCLNCRLLLSFICILNFLISITLKINQTWLHVSWFLIFIPIWIFNLISLCIIGYLILIKKWLEKKEKCLKIIYYLLNLLSSCAFEILLCIKLQYRQDIPYWIVFLPLWILMFFIFSIIIQQMYRTCQTTTEKTM</sequence>
<name>A0A814T0P0_9BILA</name>
<dbReference type="AlphaFoldDB" id="A0A814T0P0"/>
<dbReference type="EMBL" id="CAJOBD010000088">
    <property type="protein sequence ID" value="CAF3570593.1"/>
    <property type="molecule type" value="Genomic_DNA"/>
</dbReference>
<keyword evidence="1" id="KW-0472">Membrane</keyword>
<evidence type="ECO:0000313" key="9">
    <source>
        <dbReference type="EMBL" id="CAF3621012.1"/>
    </source>
</evidence>
<gene>
    <name evidence="7" type="ORF">FNK824_LOCUS939</name>
    <name evidence="8" type="ORF">JBS370_LOCUS2300</name>
    <name evidence="6" type="ORF">JXQ802_LOCUS53145</name>
    <name evidence="9" type="ORF">OTI717_LOCUS7806</name>
    <name evidence="2" type="ORF">PYM288_LOCUS22334</name>
    <name evidence="3" type="ORF">RFH988_LOCUS22906</name>
    <name evidence="4" type="ORF">SEV965_LOCUS22405</name>
    <name evidence="5" type="ORF">ZHD862_LOCUS24766</name>
</gene>
<dbReference type="PANTHER" id="PTHR13568">
    <property type="entry name" value="FAM11A, B PROTEIN"/>
    <property type="match status" value="1"/>
</dbReference>
<dbReference type="InterPro" id="IPR019396">
    <property type="entry name" value="TM_Fragile-X-F-assoc"/>
</dbReference>
<evidence type="ECO:0000313" key="11">
    <source>
        <dbReference type="Proteomes" id="UP000663870"/>
    </source>
</evidence>
<organism evidence="2 10">
    <name type="scientific">Rotaria sordida</name>
    <dbReference type="NCBI Taxonomy" id="392033"/>
    <lineage>
        <taxon>Eukaryota</taxon>
        <taxon>Metazoa</taxon>
        <taxon>Spiralia</taxon>
        <taxon>Gnathifera</taxon>
        <taxon>Rotifera</taxon>
        <taxon>Eurotatoria</taxon>
        <taxon>Bdelloidea</taxon>
        <taxon>Philodinida</taxon>
        <taxon>Philodinidae</taxon>
        <taxon>Rotaria</taxon>
    </lineage>
</organism>
<keyword evidence="11" id="KW-1185">Reference proteome</keyword>
<dbReference type="Proteomes" id="UP000663882">
    <property type="component" value="Unassembled WGS sequence"/>
</dbReference>
<dbReference type="EMBL" id="CAJNOH010000950">
    <property type="protein sequence ID" value="CAF1153069.1"/>
    <property type="molecule type" value="Genomic_DNA"/>
</dbReference>
<dbReference type="Proteomes" id="UP000663870">
    <property type="component" value="Unassembled WGS sequence"/>
</dbReference>
<accession>A0A814T0P0</accession>
<feature type="transmembrane region" description="Helical" evidence="1">
    <location>
        <begin position="7"/>
        <end position="26"/>
    </location>
</feature>
<dbReference type="Proteomes" id="UP000663854">
    <property type="component" value="Unassembled WGS sequence"/>
</dbReference>
<dbReference type="OrthoDB" id="10258440at2759"/>
<evidence type="ECO:0000313" key="8">
    <source>
        <dbReference type="EMBL" id="CAF3570593.1"/>
    </source>
</evidence>
<dbReference type="EMBL" id="CAJOBE010000044">
    <property type="protein sequence ID" value="CAF3550677.1"/>
    <property type="molecule type" value="Genomic_DNA"/>
</dbReference>
<evidence type="ECO:0000313" key="4">
    <source>
        <dbReference type="EMBL" id="CAF1225386.1"/>
    </source>
</evidence>
<evidence type="ECO:0000313" key="3">
    <source>
        <dbReference type="EMBL" id="CAF1169769.1"/>
    </source>
</evidence>
<dbReference type="Proteomes" id="UP000663823">
    <property type="component" value="Unassembled WGS sequence"/>
</dbReference>
<keyword evidence="1" id="KW-0812">Transmembrane</keyword>
<evidence type="ECO:0000313" key="10">
    <source>
        <dbReference type="Proteomes" id="UP000663854"/>
    </source>
</evidence>
<feature type="transmembrane region" description="Helical" evidence="1">
    <location>
        <begin position="103"/>
        <end position="122"/>
    </location>
</feature>
<dbReference type="EMBL" id="CAJNOU010001584">
    <property type="protein sequence ID" value="CAF1225386.1"/>
    <property type="molecule type" value="Genomic_DNA"/>
</dbReference>
<dbReference type="EMBL" id="CAJNOL010009038">
    <property type="protein sequence ID" value="CAF1640674.1"/>
    <property type="molecule type" value="Genomic_DNA"/>
</dbReference>
<comment type="caution">
    <text evidence="2">The sequence shown here is derived from an EMBL/GenBank/DDBJ whole genome shotgun (WGS) entry which is preliminary data.</text>
</comment>
<dbReference type="EMBL" id="CAJNOO010001556">
    <property type="protein sequence ID" value="CAF1169769.1"/>
    <property type="molecule type" value="Genomic_DNA"/>
</dbReference>
<dbReference type="PANTHER" id="PTHR13568:SF4">
    <property type="entry name" value="TRANSMEMBRANE PROTEIN 60"/>
    <property type="match status" value="1"/>
</dbReference>
<dbReference type="EMBL" id="CAJNOT010001708">
    <property type="protein sequence ID" value="CAF1238846.1"/>
    <property type="molecule type" value="Genomic_DNA"/>
</dbReference>
<dbReference type="EMBL" id="CAJOAX010000598">
    <property type="protein sequence ID" value="CAF3621012.1"/>
    <property type="molecule type" value="Genomic_DNA"/>
</dbReference>
<evidence type="ECO:0000256" key="1">
    <source>
        <dbReference type="SAM" id="Phobius"/>
    </source>
</evidence>
<keyword evidence="1" id="KW-1133">Transmembrane helix</keyword>
<evidence type="ECO:0000313" key="5">
    <source>
        <dbReference type="EMBL" id="CAF1238846.1"/>
    </source>
</evidence>
<feature type="transmembrane region" description="Helical" evidence="1">
    <location>
        <begin position="38"/>
        <end position="62"/>
    </location>
</feature>
<reference evidence="2" key="1">
    <citation type="submission" date="2021-02" db="EMBL/GenBank/DDBJ databases">
        <authorList>
            <person name="Nowell W R."/>
        </authorList>
    </citation>
    <scope>NUCLEOTIDE SEQUENCE</scope>
</reference>